<comment type="caution">
    <text evidence="1">The sequence shown here is derived from an EMBL/GenBank/DDBJ whole genome shotgun (WGS) entry which is preliminary data.</text>
</comment>
<accession>A0A9D9HZT7</accession>
<evidence type="ECO:0000313" key="1">
    <source>
        <dbReference type="EMBL" id="MBO8462538.1"/>
    </source>
</evidence>
<organism evidence="1 2">
    <name type="scientific">Candidatus Scybalomonas excrementavium</name>
    <dbReference type="NCBI Taxonomy" id="2840943"/>
    <lineage>
        <taxon>Bacteria</taxon>
        <taxon>Bacillati</taxon>
        <taxon>Bacillota</taxon>
        <taxon>Clostridia</taxon>
        <taxon>Lachnospirales</taxon>
        <taxon>Lachnospiraceae</taxon>
        <taxon>Lachnospiraceae incertae sedis</taxon>
        <taxon>Candidatus Scybalomonas</taxon>
    </lineage>
</organism>
<proteinExistence type="predicted"/>
<dbReference type="AlphaFoldDB" id="A0A9D9HZT7"/>
<name>A0A9D9HZT7_9FIRM</name>
<reference evidence="1" key="2">
    <citation type="journal article" date="2021" name="PeerJ">
        <title>Extensive microbial diversity within the chicken gut microbiome revealed by metagenomics and culture.</title>
        <authorList>
            <person name="Gilroy R."/>
            <person name="Ravi A."/>
            <person name="Getino M."/>
            <person name="Pursley I."/>
            <person name="Horton D.L."/>
            <person name="Alikhan N.F."/>
            <person name="Baker D."/>
            <person name="Gharbi K."/>
            <person name="Hall N."/>
            <person name="Watson M."/>
            <person name="Adriaenssens E.M."/>
            <person name="Foster-Nyarko E."/>
            <person name="Jarju S."/>
            <person name="Secka A."/>
            <person name="Antonio M."/>
            <person name="Oren A."/>
            <person name="Chaudhuri R.R."/>
            <person name="La Ragione R."/>
            <person name="Hildebrand F."/>
            <person name="Pallen M.J."/>
        </authorList>
    </citation>
    <scope>NUCLEOTIDE SEQUENCE</scope>
    <source>
        <strain evidence="1">E3-2379</strain>
    </source>
</reference>
<dbReference type="EMBL" id="JADIML010000034">
    <property type="protein sequence ID" value="MBO8462538.1"/>
    <property type="molecule type" value="Genomic_DNA"/>
</dbReference>
<protein>
    <submittedName>
        <fullName evidence="1">Uncharacterized protein</fullName>
    </submittedName>
</protein>
<evidence type="ECO:0000313" key="2">
    <source>
        <dbReference type="Proteomes" id="UP000823618"/>
    </source>
</evidence>
<reference evidence="1" key="1">
    <citation type="submission" date="2020-10" db="EMBL/GenBank/DDBJ databases">
        <authorList>
            <person name="Gilroy R."/>
        </authorList>
    </citation>
    <scope>NUCLEOTIDE SEQUENCE</scope>
    <source>
        <strain evidence="1">E3-2379</strain>
    </source>
</reference>
<sequence>MVEYTAQSDYGISDDMEYEVYVRSGEMGGSYTGEYTASEDVFEKLYWNFLQAYIYDMNNHQYDKLDDYIESNVDVNDKNAYYLYNQMRTQVSGGFANVESEHLISARIYDIKKKSDDLYLLYTREAYDTLYLQTYEELKGDTESGNWKLDRKSANKALEILEQSYDRIYLMKMMY</sequence>
<dbReference type="Proteomes" id="UP000823618">
    <property type="component" value="Unassembled WGS sequence"/>
</dbReference>
<gene>
    <name evidence="1" type="ORF">IAC13_01245</name>
</gene>